<name>A0A392UY08_9FABA</name>
<accession>A0A392UY08</accession>
<sequence length="50" mass="5420">GCIASEAVGASEWFQPLNLTASGVDIGSEALFLFSYVLRSALLVRYSWHS</sequence>
<keyword evidence="2" id="KW-1185">Reference proteome</keyword>
<proteinExistence type="predicted"/>
<reference evidence="1 2" key="1">
    <citation type="journal article" date="2018" name="Front. Plant Sci.">
        <title>Red Clover (Trifolium pratense) and Zigzag Clover (T. medium) - A Picture of Genomic Similarities and Differences.</title>
        <authorList>
            <person name="Dluhosova J."/>
            <person name="Istvanek J."/>
            <person name="Nedelnik J."/>
            <person name="Repkova J."/>
        </authorList>
    </citation>
    <scope>NUCLEOTIDE SEQUENCE [LARGE SCALE GENOMIC DNA]</scope>
    <source>
        <strain evidence="2">cv. 10/8</strain>
        <tissue evidence="1">Leaf</tissue>
    </source>
</reference>
<dbReference type="AlphaFoldDB" id="A0A392UY08"/>
<evidence type="ECO:0000313" key="2">
    <source>
        <dbReference type="Proteomes" id="UP000265520"/>
    </source>
</evidence>
<evidence type="ECO:0000313" key="1">
    <source>
        <dbReference type="EMBL" id="MCI80906.1"/>
    </source>
</evidence>
<protein>
    <submittedName>
        <fullName evidence="1">Uncharacterized protein</fullName>
    </submittedName>
</protein>
<comment type="caution">
    <text evidence="1">The sequence shown here is derived from an EMBL/GenBank/DDBJ whole genome shotgun (WGS) entry which is preliminary data.</text>
</comment>
<organism evidence="1 2">
    <name type="scientific">Trifolium medium</name>
    <dbReference type="NCBI Taxonomy" id="97028"/>
    <lineage>
        <taxon>Eukaryota</taxon>
        <taxon>Viridiplantae</taxon>
        <taxon>Streptophyta</taxon>
        <taxon>Embryophyta</taxon>
        <taxon>Tracheophyta</taxon>
        <taxon>Spermatophyta</taxon>
        <taxon>Magnoliopsida</taxon>
        <taxon>eudicotyledons</taxon>
        <taxon>Gunneridae</taxon>
        <taxon>Pentapetalae</taxon>
        <taxon>rosids</taxon>
        <taxon>fabids</taxon>
        <taxon>Fabales</taxon>
        <taxon>Fabaceae</taxon>
        <taxon>Papilionoideae</taxon>
        <taxon>50 kb inversion clade</taxon>
        <taxon>NPAAA clade</taxon>
        <taxon>Hologalegina</taxon>
        <taxon>IRL clade</taxon>
        <taxon>Trifolieae</taxon>
        <taxon>Trifolium</taxon>
    </lineage>
</organism>
<dbReference type="EMBL" id="LXQA011005993">
    <property type="protein sequence ID" value="MCI80906.1"/>
    <property type="molecule type" value="Genomic_DNA"/>
</dbReference>
<dbReference type="Proteomes" id="UP000265520">
    <property type="component" value="Unassembled WGS sequence"/>
</dbReference>
<feature type="non-terminal residue" evidence="1">
    <location>
        <position position="1"/>
    </location>
</feature>